<dbReference type="InterPro" id="IPR001763">
    <property type="entry name" value="Rhodanese-like_dom"/>
</dbReference>
<feature type="domain" description="Rhodanese" evidence="3">
    <location>
        <begin position="168"/>
        <end position="281"/>
    </location>
</feature>
<accession>A0A6C0GN46</accession>
<dbReference type="CDD" id="cd01449">
    <property type="entry name" value="TST_Repeat_2"/>
    <property type="match status" value="1"/>
</dbReference>
<reference evidence="4 5" key="1">
    <citation type="submission" date="2020-01" db="EMBL/GenBank/DDBJ databases">
        <authorList>
            <person name="Kim M.K."/>
        </authorList>
    </citation>
    <scope>NUCLEOTIDE SEQUENCE [LARGE SCALE GENOMIC DNA]</scope>
    <source>
        <strain evidence="4 5">172606-1</strain>
    </source>
</reference>
<organism evidence="4 5">
    <name type="scientific">Rhodocytophaga rosea</name>
    <dbReference type="NCBI Taxonomy" id="2704465"/>
    <lineage>
        <taxon>Bacteria</taxon>
        <taxon>Pseudomonadati</taxon>
        <taxon>Bacteroidota</taxon>
        <taxon>Cytophagia</taxon>
        <taxon>Cytophagales</taxon>
        <taxon>Rhodocytophagaceae</taxon>
        <taxon>Rhodocytophaga</taxon>
    </lineage>
</organism>
<dbReference type="Proteomes" id="UP000480178">
    <property type="component" value="Chromosome"/>
</dbReference>
<dbReference type="PANTHER" id="PTHR11364">
    <property type="entry name" value="THIOSULFATE SULFERTANSFERASE"/>
    <property type="match status" value="1"/>
</dbReference>
<dbReference type="KEGG" id="rhoz:GXP67_23915"/>
<dbReference type="Pfam" id="PF00581">
    <property type="entry name" value="Rhodanese"/>
    <property type="match status" value="2"/>
</dbReference>
<evidence type="ECO:0000313" key="4">
    <source>
        <dbReference type="EMBL" id="QHT69471.1"/>
    </source>
</evidence>
<dbReference type="SMART" id="SM00450">
    <property type="entry name" value="RHOD"/>
    <property type="match status" value="2"/>
</dbReference>
<dbReference type="PROSITE" id="PS50206">
    <property type="entry name" value="RHODANESE_3"/>
    <property type="match status" value="2"/>
</dbReference>
<dbReference type="PANTHER" id="PTHR11364:SF27">
    <property type="entry name" value="SULFURTRANSFERASE"/>
    <property type="match status" value="1"/>
</dbReference>
<dbReference type="AlphaFoldDB" id="A0A6C0GN46"/>
<keyword evidence="2" id="KW-0677">Repeat</keyword>
<dbReference type="EMBL" id="CP048222">
    <property type="protein sequence ID" value="QHT69471.1"/>
    <property type="molecule type" value="Genomic_DNA"/>
</dbReference>
<dbReference type="Gene3D" id="3.40.250.10">
    <property type="entry name" value="Rhodanese-like domain"/>
    <property type="match status" value="2"/>
</dbReference>
<evidence type="ECO:0000256" key="2">
    <source>
        <dbReference type="ARBA" id="ARBA00022737"/>
    </source>
</evidence>
<feature type="domain" description="Rhodanese" evidence="3">
    <location>
        <begin position="19"/>
        <end position="137"/>
    </location>
</feature>
<keyword evidence="5" id="KW-1185">Reference proteome</keyword>
<dbReference type="InterPro" id="IPR045078">
    <property type="entry name" value="TST/MPST-like"/>
</dbReference>
<dbReference type="SUPFAM" id="SSF52821">
    <property type="entry name" value="Rhodanese/Cell cycle control phosphatase"/>
    <property type="match status" value="2"/>
</dbReference>
<dbReference type="CDD" id="cd01448">
    <property type="entry name" value="TST_Repeat_1"/>
    <property type="match status" value="1"/>
</dbReference>
<evidence type="ECO:0000259" key="3">
    <source>
        <dbReference type="PROSITE" id="PS50206"/>
    </source>
</evidence>
<keyword evidence="1 4" id="KW-0808">Transferase</keyword>
<dbReference type="RefSeq" id="WP_162445460.1">
    <property type="nucleotide sequence ID" value="NZ_CP048222.1"/>
</dbReference>
<evidence type="ECO:0000313" key="5">
    <source>
        <dbReference type="Proteomes" id="UP000480178"/>
    </source>
</evidence>
<name>A0A6C0GN46_9BACT</name>
<gene>
    <name evidence="4" type="ORF">GXP67_23915</name>
</gene>
<proteinExistence type="predicted"/>
<evidence type="ECO:0000256" key="1">
    <source>
        <dbReference type="ARBA" id="ARBA00022679"/>
    </source>
</evidence>
<dbReference type="InterPro" id="IPR036873">
    <property type="entry name" value="Rhodanese-like_dom_sf"/>
</dbReference>
<dbReference type="GO" id="GO:0004792">
    <property type="term" value="F:thiosulfate-cyanide sulfurtransferase activity"/>
    <property type="evidence" value="ECO:0007669"/>
    <property type="project" value="TreeGrafter"/>
</dbReference>
<protein>
    <submittedName>
        <fullName evidence="4">Sulfurtransferase</fullName>
    </submittedName>
</protein>
<sequence length="285" mass="31313">MATKIPPIIKPAELATLMQQKKVVIIDARVGPQVKETYAASHLAGARFVDIETELARPKKEPAQGGRHPLPYLEQFAQLLQRLGISPDSHVVVYDDKNGANAAARFWWMLRAIGHQAVQVLDGGYQAAITAGIPTYSGEEVPATTSIYPVKEWLLPTVDIHQVEKAVQDSDFLVIDVRDAERYRGEKEPIDLIAGHIPGAVNIPFSKNLDSNGFFLKPDELKHTYKQALENRNAKQVIVHCGSGITACHTLLAMDHAGMEIPGLYVGSWGEWSRTDRPIATGAKP</sequence>